<dbReference type="AlphaFoldDB" id="A0A6L6X9S3"/>
<accession>A0A6L6X9S3</accession>
<evidence type="ECO:0000256" key="1">
    <source>
        <dbReference type="SAM" id="MobiDB-lite"/>
    </source>
</evidence>
<sequence>MPVLCYPNDHPQPLDLAKAEAVDLERELEQGWHAYRERQLERLAAPPTPLQLPPEVAEFIEPFEDDPGAPFDRWPGLAPASAPASGDPDEAARSALTHLAAGNPNLLSGCHLALVTAARSADIPAGIGWAADAPLPLLCSLLRSWEDRFGARVIAVIGATVHVSVASPPRTHEHALHVTLEHVLTTADNVIKDPPTPYPDYAASLIDSNLWSFWWD</sequence>
<organism evidence="3 4">
    <name type="scientific">Streptomyces typhae</name>
    <dbReference type="NCBI Taxonomy" id="2681492"/>
    <lineage>
        <taxon>Bacteria</taxon>
        <taxon>Bacillati</taxon>
        <taxon>Actinomycetota</taxon>
        <taxon>Actinomycetes</taxon>
        <taxon>Kitasatosporales</taxon>
        <taxon>Streptomycetaceae</taxon>
        <taxon>Streptomyces</taxon>
    </lineage>
</organism>
<feature type="compositionally biased region" description="Low complexity" evidence="1">
    <location>
        <begin position="75"/>
        <end position="86"/>
    </location>
</feature>
<feature type="domain" description="DUF4253" evidence="2">
    <location>
        <begin position="112"/>
        <end position="216"/>
    </location>
</feature>
<dbReference type="EMBL" id="WPNZ01000035">
    <property type="protein sequence ID" value="MVO90648.1"/>
    <property type="molecule type" value="Genomic_DNA"/>
</dbReference>
<evidence type="ECO:0000313" key="3">
    <source>
        <dbReference type="EMBL" id="MVO90648.1"/>
    </source>
</evidence>
<gene>
    <name evidence="3" type="ORF">GPA10_39345</name>
</gene>
<dbReference type="Proteomes" id="UP000483802">
    <property type="component" value="Unassembled WGS sequence"/>
</dbReference>
<protein>
    <submittedName>
        <fullName evidence="3">DUF4253 domain-containing protein</fullName>
    </submittedName>
</protein>
<proteinExistence type="predicted"/>
<keyword evidence="4" id="KW-1185">Reference proteome</keyword>
<name>A0A6L6X9S3_9ACTN</name>
<feature type="region of interest" description="Disordered" evidence="1">
    <location>
        <begin position="70"/>
        <end position="91"/>
    </location>
</feature>
<comment type="caution">
    <text evidence="3">The sequence shown here is derived from an EMBL/GenBank/DDBJ whole genome shotgun (WGS) entry which is preliminary data.</text>
</comment>
<evidence type="ECO:0000313" key="4">
    <source>
        <dbReference type="Proteomes" id="UP000483802"/>
    </source>
</evidence>
<evidence type="ECO:0000259" key="2">
    <source>
        <dbReference type="Pfam" id="PF14062"/>
    </source>
</evidence>
<dbReference type="InterPro" id="IPR025349">
    <property type="entry name" value="DUF4253"/>
</dbReference>
<dbReference type="Pfam" id="PF14062">
    <property type="entry name" value="DUF4253"/>
    <property type="match status" value="1"/>
</dbReference>
<reference evidence="3 4" key="1">
    <citation type="submission" date="2019-11" db="EMBL/GenBank/DDBJ databases">
        <title>Streptomyces typhae sp. nov., a novel endophytic actinomycete isolated from the root of cattail pollen (Typha angustifolia L.).</title>
        <authorList>
            <person name="Peng C."/>
        </authorList>
    </citation>
    <scope>NUCLEOTIDE SEQUENCE [LARGE SCALE GENOMIC DNA]</scope>
    <source>
        <strain evidence="4">p1417</strain>
    </source>
</reference>